<dbReference type="SUPFAM" id="SSF56954">
    <property type="entry name" value="Outer membrane efflux proteins (OEP)"/>
    <property type="match status" value="1"/>
</dbReference>
<organism evidence="3 4">
    <name type="scientific">Candidatus Bacteroides merdipullorum</name>
    <dbReference type="NCBI Taxonomy" id="2838474"/>
    <lineage>
        <taxon>Bacteria</taxon>
        <taxon>Pseudomonadati</taxon>
        <taxon>Bacteroidota</taxon>
        <taxon>Bacteroidia</taxon>
        <taxon>Bacteroidales</taxon>
        <taxon>Bacteroidaceae</taxon>
        <taxon>Bacteroides</taxon>
    </lineage>
</organism>
<dbReference type="PANTHER" id="PTHR30203">
    <property type="entry name" value="OUTER MEMBRANE CATION EFFLUX PROTEIN"/>
    <property type="match status" value="1"/>
</dbReference>
<keyword evidence="2" id="KW-0812">Transmembrane</keyword>
<name>A0A9D2A3T0_9BACE</name>
<dbReference type="Pfam" id="PF02321">
    <property type="entry name" value="OEP"/>
    <property type="match status" value="2"/>
</dbReference>
<dbReference type="GO" id="GO:0015562">
    <property type="term" value="F:efflux transmembrane transporter activity"/>
    <property type="evidence" value="ECO:0007669"/>
    <property type="project" value="InterPro"/>
</dbReference>
<comment type="subcellular location">
    <subcellularLocation>
        <location evidence="2">Cell membrane</location>
        <topology evidence="2">Lipid-anchor</topology>
    </subcellularLocation>
</comment>
<keyword evidence="2" id="KW-0449">Lipoprotein</keyword>
<evidence type="ECO:0000256" key="2">
    <source>
        <dbReference type="RuleBase" id="RU362097"/>
    </source>
</evidence>
<keyword evidence="2" id="KW-0472">Membrane</keyword>
<dbReference type="InterPro" id="IPR003423">
    <property type="entry name" value="OMP_efflux"/>
</dbReference>
<keyword evidence="2" id="KW-1134">Transmembrane beta strand</keyword>
<dbReference type="InterPro" id="IPR010131">
    <property type="entry name" value="MdtP/NodT-like"/>
</dbReference>
<protein>
    <submittedName>
        <fullName evidence="3">Efflux transporter outer membrane subunit</fullName>
    </submittedName>
</protein>
<dbReference type="Proteomes" id="UP000824023">
    <property type="component" value="Unassembled WGS sequence"/>
</dbReference>
<evidence type="ECO:0000256" key="1">
    <source>
        <dbReference type="ARBA" id="ARBA00007613"/>
    </source>
</evidence>
<dbReference type="PANTHER" id="PTHR30203:SF33">
    <property type="entry name" value="BLR4455 PROTEIN"/>
    <property type="match status" value="1"/>
</dbReference>
<gene>
    <name evidence="3" type="ORF">H9819_01475</name>
</gene>
<dbReference type="NCBIfam" id="TIGR01845">
    <property type="entry name" value="outer_NodT"/>
    <property type="match status" value="1"/>
</dbReference>
<dbReference type="Gene3D" id="1.20.1600.10">
    <property type="entry name" value="Outer membrane efflux proteins (OEP)"/>
    <property type="match status" value="1"/>
</dbReference>
<reference evidence="3" key="1">
    <citation type="journal article" date="2021" name="PeerJ">
        <title>Extensive microbial diversity within the chicken gut microbiome revealed by metagenomics and culture.</title>
        <authorList>
            <person name="Gilroy R."/>
            <person name="Ravi A."/>
            <person name="Getino M."/>
            <person name="Pursley I."/>
            <person name="Horton D.L."/>
            <person name="Alikhan N.F."/>
            <person name="Baker D."/>
            <person name="Gharbi K."/>
            <person name="Hall N."/>
            <person name="Watson M."/>
            <person name="Adriaenssens E.M."/>
            <person name="Foster-Nyarko E."/>
            <person name="Jarju S."/>
            <person name="Secka A."/>
            <person name="Antonio M."/>
            <person name="Oren A."/>
            <person name="Chaudhuri R.R."/>
            <person name="La Ragione R."/>
            <person name="Hildebrand F."/>
            <person name="Pallen M.J."/>
        </authorList>
    </citation>
    <scope>NUCLEOTIDE SEQUENCE</scope>
    <source>
        <strain evidence="3">ChiHjej12B11-24981</strain>
    </source>
</reference>
<comment type="similarity">
    <text evidence="1 2">Belongs to the outer membrane factor (OMF) (TC 1.B.17) family.</text>
</comment>
<dbReference type="PROSITE" id="PS51257">
    <property type="entry name" value="PROKAR_LIPOPROTEIN"/>
    <property type="match status" value="1"/>
</dbReference>
<reference evidence="3" key="2">
    <citation type="submission" date="2021-04" db="EMBL/GenBank/DDBJ databases">
        <authorList>
            <person name="Gilroy R."/>
        </authorList>
    </citation>
    <scope>NUCLEOTIDE SEQUENCE</scope>
    <source>
        <strain evidence="3">ChiHjej12B11-24981</strain>
    </source>
</reference>
<comment type="caution">
    <text evidence="3">The sequence shown here is derived from an EMBL/GenBank/DDBJ whole genome shotgun (WGS) entry which is preliminary data.</text>
</comment>
<dbReference type="Gene3D" id="2.20.200.10">
    <property type="entry name" value="Outer membrane efflux proteins (OEP)"/>
    <property type="match status" value="1"/>
</dbReference>
<evidence type="ECO:0000313" key="3">
    <source>
        <dbReference type="EMBL" id="HIZ00911.1"/>
    </source>
</evidence>
<dbReference type="EMBL" id="DXCK01000026">
    <property type="protein sequence ID" value="HIZ00911.1"/>
    <property type="molecule type" value="Genomic_DNA"/>
</dbReference>
<dbReference type="GO" id="GO:0005886">
    <property type="term" value="C:plasma membrane"/>
    <property type="evidence" value="ECO:0007669"/>
    <property type="project" value="UniProtKB-SubCell"/>
</dbReference>
<keyword evidence="2" id="KW-0564">Palmitate</keyword>
<proteinExistence type="inferred from homology"/>
<accession>A0A9D2A3T0</accession>
<dbReference type="AlphaFoldDB" id="A0A9D2A3T0"/>
<sequence length="457" mass="50082">MLRHTLIVFAAVMLASCGIYTNYERPAQAVADMDSLYRPEARPDTTRSIATLRWEELFTDTCLQQLIRQGLAANADLAVARLQVEEAQATLRQSKLAYLPSVQLEPTGTLSSFDGQKTQKTYSVGASASWEIDLFGKLRNSKRQALASLLASDAYRQAMQTQVVATVADSYYALLMLDEQIRITEQTAESWREYVRSLAVLMQAGQADRATLAQAEASRLAAESSLLSLQQQAIEQENALCVFVGLTPRRLERGTMDGQHFPSHLSVGVPLDLLSRRPDVRQAEANLMQAFYATNSARAAFYPSITLSGSAGWTNSGGAAVANPGAWLLQAVGSLVQPLFNRGQNLANLKIAKAQQEEAVLQFRQSLLDAGNEVNNALTQWQTARERIRLASDQVKQLTITLGDTELLMENSSDTNYLQVLTARQSLLSAQLAVASDRYDEIQGVIELYHALGGGCD</sequence>
<evidence type="ECO:0000313" key="4">
    <source>
        <dbReference type="Proteomes" id="UP000824023"/>
    </source>
</evidence>